<keyword evidence="2" id="KW-0677">Repeat</keyword>
<evidence type="ECO:0000313" key="7">
    <source>
        <dbReference type="EMBL" id="KAG2192152.1"/>
    </source>
</evidence>
<dbReference type="InterPro" id="IPR015915">
    <property type="entry name" value="Kelch-typ_b-propeller"/>
</dbReference>
<evidence type="ECO:0000313" key="8">
    <source>
        <dbReference type="Proteomes" id="UP000650833"/>
    </source>
</evidence>
<feature type="domain" description="HMG box" evidence="6">
    <location>
        <begin position="320"/>
        <end position="390"/>
    </location>
</feature>
<dbReference type="InterPro" id="IPR000719">
    <property type="entry name" value="Prot_kinase_dom"/>
</dbReference>
<dbReference type="Gene3D" id="1.10.30.10">
    <property type="entry name" value="High mobility group box domain"/>
    <property type="match status" value="2"/>
</dbReference>
<dbReference type="Pfam" id="PF00505">
    <property type="entry name" value="HMG_box"/>
    <property type="match status" value="1"/>
</dbReference>
<feature type="domain" description="HMG box" evidence="6">
    <location>
        <begin position="245"/>
        <end position="308"/>
    </location>
</feature>
<dbReference type="SMART" id="SM00220">
    <property type="entry name" value="S_TKc"/>
    <property type="match status" value="1"/>
</dbReference>
<dbReference type="SUPFAM" id="SSF117281">
    <property type="entry name" value="Kelch motif"/>
    <property type="match status" value="1"/>
</dbReference>
<dbReference type="InterPro" id="IPR036910">
    <property type="entry name" value="HMG_box_dom_sf"/>
</dbReference>
<feature type="region of interest" description="Disordered" evidence="4">
    <location>
        <begin position="178"/>
        <end position="249"/>
    </location>
</feature>
<feature type="DNA-binding region" description="HMG box" evidence="3">
    <location>
        <begin position="245"/>
        <end position="308"/>
    </location>
</feature>
<feature type="compositionally biased region" description="Polar residues" evidence="4">
    <location>
        <begin position="1033"/>
        <end position="1047"/>
    </location>
</feature>
<dbReference type="GO" id="GO:0003677">
    <property type="term" value="F:DNA binding"/>
    <property type="evidence" value="ECO:0007669"/>
    <property type="project" value="UniProtKB-UniRule"/>
</dbReference>
<dbReference type="Proteomes" id="UP000650833">
    <property type="component" value="Unassembled WGS sequence"/>
</dbReference>
<gene>
    <name evidence="7" type="ORF">INT46_007684</name>
</gene>
<proteinExistence type="predicted"/>
<dbReference type="Gene3D" id="1.10.510.10">
    <property type="entry name" value="Transferase(Phosphotransferase) domain 1"/>
    <property type="match status" value="1"/>
</dbReference>
<dbReference type="CDD" id="cd00084">
    <property type="entry name" value="HMG-box_SF"/>
    <property type="match status" value="2"/>
</dbReference>
<reference evidence="7" key="1">
    <citation type="submission" date="2020-12" db="EMBL/GenBank/DDBJ databases">
        <title>Metabolic potential, ecology and presence of endohyphal bacteria is reflected in genomic diversity of Mucoromycotina.</title>
        <authorList>
            <person name="Muszewska A."/>
            <person name="Okrasinska A."/>
            <person name="Steczkiewicz K."/>
            <person name="Drgas O."/>
            <person name="Orlowska M."/>
            <person name="Perlinska-Lenart U."/>
            <person name="Aleksandrzak-Piekarczyk T."/>
            <person name="Szatraj K."/>
            <person name="Zielenkiewicz U."/>
            <person name="Pilsyk S."/>
            <person name="Malc E."/>
            <person name="Mieczkowski P."/>
            <person name="Kruszewska J.S."/>
            <person name="Biernat P."/>
            <person name="Pawlowska J."/>
        </authorList>
    </citation>
    <scope>NUCLEOTIDE SEQUENCE</scope>
    <source>
        <strain evidence="7">CBS 226.32</strain>
    </source>
</reference>
<feature type="compositionally biased region" description="Polar residues" evidence="4">
    <location>
        <begin position="932"/>
        <end position="948"/>
    </location>
</feature>
<evidence type="ECO:0000259" key="6">
    <source>
        <dbReference type="PROSITE" id="PS50118"/>
    </source>
</evidence>
<evidence type="ECO:0000256" key="1">
    <source>
        <dbReference type="ARBA" id="ARBA00022441"/>
    </source>
</evidence>
<evidence type="ECO:0000256" key="3">
    <source>
        <dbReference type="PROSITE-ProRule" id="PRU00267"/>
    </source>
</evidence>
<feature type="compositionally biased region" description="Polar residues" evidence="4">
    <location>
        <begin position="66"/>
        <end position="84"/>
    </location>
</feature>
<feature type="compositionally biased region" description="Acidic residues" evidence="4">
    <location>
        <begin position="178"/>
        <end position="188"/>
    </location>
</feature>
<evidence type="ECO:0000256" key="4">
    <source>
        <dbReference type="SAM" id="MobiDB-lite"/>
    </source>
</evidence>
<feature type="region of interest" description="Disordered" evidence="4">
    <location>
        <begin position="58"/>
        <end position="88"/>
    </location>
</feature>
<evidence type="ECO:0000259" key="5">
    <source>
        <dbReference type="PROSITE" id="PS50011"/>
    </source>
</evidence>
<accession>A0A8H7QGB3</accession>
<dbReference type="GO" id="GO:0004672">
    <property type="term" value="F:protein kinase activity"/>
    <property type="evidence" value="ECO:0007669"/>
    <property type="project" value="InterPro"/>
</dbReference>
<keyword evidence="3" id="KW-0539">Nucleus</keyword>
<dbReference type="PROSITE" id="PS50118">
    <property type="entry name" value="HMG_BOX_2"/>
    <property type="match status" value="2"/>
</dbReference>
<dbReference type="InterPro" id="IPR009071">
    <property type="entry name" value="HMG_box_dom"/>
</dbReference>
<dbReference type="EMBL" id="JAEPRC010000751">
    <property type="protein sequence ID" value="KAG2192152.1"/>
    <property type="molecule type" value="Genomic_DNA"/>
</dbReference>
<dbReference type="SMART" id="SM00398">
    <property type="entry name" value="HMG"/>
    <property type="match status" value="2"/>
</dbReference>
<keyword evidence="1" id="KW-0880">Kelch repeat</keyword>
<protein>
    <recommendedName>
        <fullName evidence="9">Protein kinase domain-containing protein</fullName>
    </recommendedName>
</protein>
<dbReference type="GO" id="GO:0005524">
    <property type="term" value="F:ATP binding"/>
    <property type="evidence" value="ECO:0007669"/>
    <property type="project" value="InterPro"/>
</dbReference>
<feature type="compositionally biased region" description="Polar residues" evidence="4">
    <location>
        <begin position="963"/>
        <end position="978"/>
    </location>
</feature>
<dbReference type="Gene3D" id="2.120.10.80">
    <property type="entry name" value="Kelch-type beta propeller"/>
    <property type="match status" value="1"/>
</dbReference>
<feature type="domain" description="Protein kinase" evidence="5">
    <location>
        <begin position="1122"/>
        <end position="1418"/>
    </location>
</feature>
<evidence type="ECO:0000256" key="2">
    <source>
        <dbReference type="ARBA" id="ARBA00022737"/>
    </source>
</evidence>
<keyword evidence="3" id="KW-0238">DNA-binding</keyword>
<evidence type="ECO:0008006" key="9">
    <source>
        <dbReference type="Google" id="ProtNLM"/>
    </source>
</evidence>
<feature type="DNA-binding region" description="HMG box" evidence="3">
    <location>
        <begin position="320"/>
        <end position="390"/>
    </location>
</feature>
<name>A0A8H7QGB3_9FUNG</name>
<dbReference type="SUPFAM" id="SSF56112">
    <property type="entry name" value="Protein kinase-like (PK-like)"/>
    <property type="match status" value="1"/>
</dbReference>
<keyword evidence="8" id="KW-1185">Reference proteome</keyword>
<feature type="region of interest" description="Disordered" evidence="4">
    <location>
        <begin position="932"/>
        <end position="998"/>
    </location>
</feature>
<sequence>MPLKCPHCLSQSEQEKQGDGIIYCCKCSSTYLNDDSDDESHLEQEDYYMSDDPFTILPPRDHDSDISLQEENSDHIPTQPNERNAFSDDEESIEIHTSMLSNKKSSKRKSTTKPFKVVKKPKVQKAAKLKKKATIKSKEETITKSKANISLPAIFEDDFLPNVSSKNVEIYKDDQLEYSDLSDDDDPEYIDKKPKNKKKRARERSKASPSPPEEEIEQDEYISTYTPGKASPTPRTKKKETSTVPLRQYNPYIKFNQDKRGEIAKANEKLLEDSDSPQRLLSKLVAEAWKNMDEDKKRELSKEVSKQKVAIMSVARKKSSRPSGNGYLAYAKEELPNLKLEFPDIKSVRSLSSIMGIRWKGLDEEEKDVYRIRAKKERDDWIAKNPEEYQQYLDGMKSSSQTNVPWRAGHASVYSSPYVIVYGGSQDISNTLSTVGSSDVWVWDSRNGSWYKPTIQIQGGVSMLPQIYFKATTLPSQGQIIALLVMEFSNINFQWTTGSNGLGLTDHTTCYMKACNCLVTFGGTSTGNPTDAVNLYDLEKKVWNVQGIQTAAGSSIPGARRLHTANCLDDYMVIYGGGTNQPADTDVWILNATSYPTLTWQKIAMANQSQGPNLRMGHSSVLDEVNKKIYMFGGWGVSATNDSNVYVLDLNQWSWTRVTTTGYPANAIPSTNTTDPNNNSGQSFINKSNTGTIVGAAVGGVLDSPYFYNPGGFYSTNDSDDDDNNDEALVVNNKRMSKAWTGTMSTQHSQKRSEIGDSDRVVTGMLEAYNDDGTVAATHGSKSPHASFRNSKVLLVSPTEYTGQGQVPNEIISQKPNEFSVPVNQRRQQQQQNMPVHHLISSAEEGPNSSSLDVLRSIKTNASSMMNHTGNSQSGAFRKKGGNSVPVTHTTANEEDEDNWTFADSLSVNPNTYDNPPPIQYILPNSHQLSTATSTQTWDTKDTQQGQSLVHHHQHNNNNNNNLQYPSSTLNMPMAQTVTPPTSTNNSSNDTSSNTNELRSSNHVNIYNTISPLDVLASLGQQQQQQQQQQHQLPNNDTPSSSTHNSAMVKSICDTSGKGIITADVTTAAAIASAITTTATPTSSSTTTDTTLSLTAQKSMPDDQKFLPLASLISALPRRYQLDKTKSPITGPTNNILFVIKDEKMVVAIKSFGRREAWERECRNLIKLKSLCVVEILEVLTIQGNHSPQQNETNDRNEEEDGIQYVTVMERLDETLSSYIRHNNKRPTANNNSNSTSNGSIARDVLRCLSWCHGNGIAFCDLKPSNIMHHYGEPWKLIDFEASRTINEECVGVITPRYCPPEVARATTYGLEGANGVVATASVDLWSLGCVIYELETKKALFTNNIKDETILHFVSHPSPSTPILNNGLRWNENKELEIPQLEKLIPNAHTRQLIKTLLSRDPNKRGSASHLLEDPYFSL</sequence>
<feature type="region of interest" description="Disordered" evidence="4">
    <location>
        <begin position="1019"/>
        <end position="1047"/>
    </location>
</feature>
<dbReference type="SUPFAM" id="SSF47095">
    <property type="entry name" value="HMG-box"/>
    <property type="match status" value="2"/>
</dbReference>
<organism evidence="7 8">
    <name type="scientific">Mucor plumbeus</name>
    <dbReference type="NCBI Taxonomy" id="97098"/>
    <lineage>
        <taxon>Eukaryota</taxon>
        <taxon>Fungi</taxon>
        <taxon>Fungi incertae sedis</taxon>
        <taxon>Mucoromycota</taxon>
        <taxon>Mucoromycotina</taxon>
        <taxon>Mucoromycetes</taxon>
        <taxon>Mucorales</taxon>
        <taxon>Mucorineae</taxon>
        <taxon>Mucoraceae</taxon>
        <taxon>Mucor</taxon>
    </lineage>
</organism>
<dbReference type="InterPro" id="IPR011009">
    <property type="entry name" value="Kinase-like_dom_sf"/>
</dbReference>
<dbReference type="GO" id="GO:0005634">
    <property type="term" value="C:nucleus"/>
    <property type="evidence" value="ECO:0007669"/>
    <property type="project" value="UniProtKB-UniRule"/>
</dbReference>
<dbReference type="PANTHER" id="PTHR46093">
    <property type="entry name" value="ACYL-COA-BINDING DOMAIN-CONTAINING PROTEIN 5"/>
    <property type="match status" value="1"/>
</dbReference>
<comment type="caution">
    <text evidence="7">The sequence shown here is derived from an EMBL/GenBank/DDBJ whole genome shotgun (WGS) entry which is preliminary data.</text>
</comment>
<dbReference type="PROSITE" id="PS50011">
    <property type="entry name" value="PROTEIN_KINASE_DOM"/>
    <property type="match status" value="1"/>
</dbReference>
<dbReference type="OrthoDB" id="45365at2759"/>
<dbReference type="Pfam" id="PF24681">
    <property type="entry name" value="Kelch_KLHDC2_KLHL20_DRC7"/>
    <property type="match status" value="1"/>
</dbReference>
<feature type="compositionally biased region" description="Low complexity" evidence="4">
    <location>
        <begin position="979"/>
        <end position="996"/>
    </location>
</feature>
<feature type="compositionally biased region" description="Basic residues" evidence="4">
    <location>
        <begin position="194"/>
        <end position="203"/>
    </location>
</feature>
<dbReference type="PANTHER" id="PTHR46093:SF18">
    <property type="entry name" value="FIBRONECTIN TYPE-III DOMAIN-CONTAINING PROTEIN"/>
    <property type="match status" value="1"/>
</dbReference>
<feature type="compositionally biased region" description="Low complexity" evidence="4">
    <location>
        <begin position="1021"/>
        <end position="1032"/>
    </location>
</feature>
<dbReference type="Pfam" id="PF00069">
    <property type="entry name" value="Pkinase"/>
    <property type="match status" value="1"/>
</dbReference>